<protein>
    <recommendedName>
        <fullName evidence="2">PKD domain-containing protein</fullName>
    </recommendedName>
</protein>
<comment type="caution">
    <text evidence="3">The sequence shown here is derived from an EMBL/GenBank/DDBJ whole genome shotgun (WGS) entry which is preliminary data.</text>
</comment>
<dbReference type="SUPFAM" id="SSF49299">
    <property type="entry name" value="PKD domain"/>
    <property type="match status" value="2"/>
</dbReference>
<evidence type="ECO:0000313" key="4">
    <source>
        <dbReference type="Proteomes" id="UP000654345"/>
    </source>
</evidence>
<dbReference type="Gene3D" id="2.60.40.10">
    <property type="entry name" value="Immunoglobulins"/>
    <property type="match status" value="2"/>
</dbReference>
<name>A0ABQ3V2B0_9CHLR</name>
<evidence type="ECO:0000256" key="1">
    <source>
        <dbReference type="SAM" id="Phobius"/>
    </source>
</evidence>
<dbReference type="RefSeq" id="WP_201375492.1">
    <property type="nucleotide sequence ID" value="NZ_BNJG01000003.1"/>
</dbReference>
<evidence type="ECO:0000313" key="3">
    <source>
        <dbReference type="EMBL" id="GHO59294.1"/>
    </source>
</evidence>
<sequence length="255" mass="27819">MQPGTTIPTFTPTNSSFYPLPAGLSTRRRIALVLTILVIIVILAAGLIWLSWSGQQGLELGYPQPVVHINQLTAQTYHTQDEIQFSAQSTGRDLKYTWAFDDTPSANTSDTSNTSSSGTNVVNKEGQHVNFVFTSVGSHNVTVTVTDPLGHTSQDKMSVTTYPPKPVVTFTTDNTFYTYVYFRVDTSNIDESTSIASCTWDFGDGTVEDDTSSYNCTSNSHSYSKGGTYTVKLVVTDTFGQKSDPATQTIQVQDS</sequence>
<reference evidence="3 4" key="1">
    <citation type="journal article" date="2021" name="Int. J. Syst. Evol. Microbiol.">
        <title>Reticulibacter mediterranei gen. nov., sp. nov., within the new family Reticulibacteraceae fam. nov., and Ktedonospora formicarum gen. nov., sp. nov., Ktedonobacter robiniae sp. nov., Dictyobacter formicarum sp. nov. and Dictyobacter arantiisoli sp. nov., belonging to the class Ktedonobacteria.</title>
        <authorList>
            <person name="Yabe S."/>
            <person name="Zheng Y."/>
            <person name="Wang C.M."/>
            <person name="Sakai Y."/>
            <person name="Abe K."/>
            <person name="Yokota A."/>
            <person name="Donadio S."/>
            <person name="Cavaletti L."/>
            <person name="Monciardini P."/>
        </authorList>
    </citation>
    <scope>NUCLEOTIDE SEQUENCE [LARGE SCALE GENOMIC DNA]</scope>
    <source>
        <strain evidence="3 4">SOSP1-30</strain>
    </source>
</reference>
<gene>
    <name evidence="3" type="ORF">KSB_77690</name>
</gene>
<feature type="domain" description="PKD" evidence="2">
    <location>
        <begin position="199"/>
        <end position="255"/>
    </location>
</feature>
<dbReference type="PROSITE" id="PS50093">
    <property type="entry name" value="PKD"/>
    <property type="match status" value="2"/>
</dbReference>
<dbReference type="SMART" id="SM00089">
    <property type="entry name" value="PKD"/>
    <property type="match status" value="2"/>
</dbReference>
<dbReference type="CDD" id="cd00146">
    <property type="entry name" value="PKD"/>
    <property type="match status" value="1"/>
</dbReference>
<organism evidence="3 4">
    <name type="scientific">Ktedonobacter robiniae</name>
    <dbReference type="NCBI Taxonomy" id="2778365"/>
    <lineage>
        <taxon>Bacteria</taxon>
        <taxon>Bacillati</taxon>
        <taxon>Chloroflexota</taxon>
        <taxon>Ktedonobacteria</taxon>
        <taxon>Ktedonobacterales</taxon>
        <taxon>Ktedonobacteraceae</taxon>
        <taxon>Ktedonobacter</taxon>
    </lineage>
</organism>
<keyword evidence="4" id="KW-1185">Reference proteome</keyword>
<dbReference type="Pfam" id="PF18911">
    <property type="entry name" value="PKD_4"/>
    <property type="match status" value="1"/>
</dbReference>
<keyword evidence="1" id="KW-1133">Transmembrane helix</keyword>
<feature type="transmembrane region" description="Helical" evidence="1">
    <location>
        <begin position="30"/>
        <end position="52"/>
    </location>
</feature>
<evidence type="ECO:0000259" key="2">
    <source>
        <dbReference type="PROSITE" id="PS50093"/>
    </source>
</evidence>
<dbReference type="InterPro" id="IPR013783">
    <property type="entry name" value="Ig-like_fold"/>
</dbReference>
<dbReference type="Proteomes" id="UP000654345">
    <property type="component" value="Unassembled WGS sequence"/>
</dbReference>
<dbReference type="InterPro" id="IPR000601">
    <property type="entry name" value="PKD_dom"/>
</dbReference>
<proteinExistence type="predicted"/>
<dbReference type="Pfam" id="PF00801">
    <property type="entry name" value="PKD"/>
    <property type="match status" value="1"/>
</dbReference>
<keyword evidence="1" id="KW-0812">Transmembrane</keyword>
<accession>A0ABQ3V2B0</accession>
<dbReference type="EMBL" id="BNJG01000003">
    <property type="protein sequence ID" value="GHO59294.1"/>
    <property type="molecule type" value="Genomic_DNA"/>
</dbReference>
<keyword evidence="1" id="KW-0472">Membrane</keyword>
<feature type="domain" description="PKD" evidence="2">
    <location>
        <begin position="82"/>
        <end position="160"/>
    </location>
</feature>
<dbReference type="InterPro" id="IPR035986">
    <property type="entry name" value="PKD_dom_sf"/>
</dbReference>
<dbReference type="InterPro" id="IPR022409">
    <property type="entry name" value="PKD/Chitinase_dom"/>
</dbReference>